<name>A0ACC3TUV8_9ASCO</name>
<dbReference type="Proteomes" id="UP001489719">
    <property type="component" value="Unassembled WGS sequence"/>
</dbReference>
<keyword evidence="2" id="KW-1185">Reference proteome</keyword>
<reference evidence="2" key="1">
    <citation type="journal article" date="2024" name="Front. Bioeng. Biotechnol.">
        <title>Genome-scale model development and genomic sequencing of the oleaginous clade Lipomyces.</title>
        <authorList>
            <person name="Czajka J.J."/>
            <person name="Han Y."/>
            <person name="Kim J."/>
            <person name="Mondo S.J."/>
            <person name="Hofstad B.A."/>
            <person name="Robles A."/>
            <person name="Haridas S."/>
            <person name="Riley R."/>
            <person name="LaButti K."/>
            <person name="Pangilinan J."/>
            <person name="Andreopoulos W."/>
            <person name="Lipzen A."/>
            <person name="Yan J."/>
            <person name="Wang M."/>
            <person name="Ng V."/>
            <person name="Grigoriev I.V."/>
            <person name="Spatafora J.W."/>
            <person name="Magnuson J.K."/>
            <person name="Baker S.E."/>
            <person name="Pomraning K.R."/>
        </authorList>
    </citation>
    <scope>NUCLEOTIDE SEQUENCE [LARGE SCALE GENOMIC DNA]</scope>
    <source>
        <strain evidence="2">CBS 10300</strain>
    </source>
</reference>
<accession>A0ACC3TUV8</accession>
<evidence type="ECO:0000313" key="2">
    <source>
        <dbReference type="Proteomes" id="UP001489719"/>
    </source>
</evidence>
<gene>
    <name evidence="1" type="ORF">V1517DRAFT_316162</name>
</gene>
<organism evidence="1 2">
    <name type="scientific">Lipomyces orientalis</name>
    <dbReference type="NCBI Taxonomy" id="1233043"/>
    <lineage>
        <taxon>Eukaryota</taxon>
        <taxon>Fungi</taxon>
        <taxon>Dikarya</taxon>
        <taxon>Ascomycota</taxon>
        <taxon>Saccharomycotina</taxon>
        <taxon>Lipomycetes</taxon>
        <taxon>Lipomycetales</taxon>
        <taxon>Lipomycetaceae</taxon>
        <taxon>Lipomyces</taxon>
    </lineage>
</organism>
<proteinExistence type="predicted"/>
<evidence type="ECO:0000313" key="1">
    <source>
        <dbReference type="EMBL" id="KAK9324947.1"/>
    </source>
</evidence>
<comment type="caution">
    <text evidence="1">The sequence shown here is derived from an EMBL/GenBank/DDBJ whole genome shotgun (WGS) entry which is preliminary data.</text>
</comment>
<protein>
    <submittedName>
        <fullName evidence="1">Uncharacterized protein</fullName>
    </submittedName>
</protein>
<dbReference type="EMBL" id="MU970045">
    <property type="protein sequence ID" value="KAK9324947.1"/>
    <property type="molecule type" value="Genomic_DNA"/>
</dbReference>
<sequence>MLTIILVSANQLYHMACILLMQTSLDHLNFRNRIHPCFGMQIRSVLFLLAIHTSNIYVFTLYRRRTNVL</sequence>